<organism evidence="2 3">
    <name type="scientific">Agromyces mediolanus</name>
    <name type="common">Corynebacterium mediolanum</name>
    <dbReference type="NCBI Taxonomy" id="41986"/>
    <lineage>
        <taxon>Bacteria</taxon>
        <taxon>Bacillati</taxon>
        <taxon>Actinomycetota</taxon>
        <taxon>Actinomycetes</taxon>
        <taxon>Micrococcales</taxon>
        <taxon>Microbacteriaceae</taxon>
        <taxon>Agromyces</taxon>
    </lineage>
</organism>
<evidence type="ECO:0000256" key="1">
    <source>
        <dbReference type="SAM" id="SignalP"/>
    </source>
</evidence>
<dbReference type="Proteomes" id="UP000610303">
    <property type="component" value="Unassembled WGS sequence"/>
</dbReference>
<sequence length="385" mass="41258">MRTRMGYVAVAAAGMLLLSSCATSSGEAAPTAAAGEGADIAPCEAVEVGAITRCENFYEDNWPEIDRQLDALYEQAKETDGGRLVIWDWYELGPEVIAAFNERFPDLTIETRGLTYNLSSAIISAKATGSRNTDVVSGSITSMAAMYDEGFWEKVDWSSFGVPKEYLELGAPELLPDSINGSLMQVNTDKIEAPDSLDGLLAPEYTGKVSVAAYNAVVFAGYGKALGEDAMVDLIGELKSSGTLSLLEDQNTPLSSGDVPIALNQTLFNPNPSLAAQPFEHSGVWAQFSGVNTDAKNKPGAMLWVLWNAYDPDWLKLRMTDERFATTQVPYAGLPSSLFDEATGLMKTNADALLTGLESGAETETQDTRDEWNALINAADAALNG</sequence>
<evidence type="ECO:0000313" key="2">
    <source>
        <dbReference type="EMBL" id="GGR29402.1"/>
    </source>
</evidence>
<evidence type="ECO:0000313" key="3">
    <source>
        <dbReference type="Proteomes" id="UP000610303"/>
    </source>
</evidence>
<gene>
    <name evidence="2" type="ORF">GCM10010196_24140</name>
</gene>
<name>A0A918CKK4_AGRME</name>
<evidence type="ECO:0008006" key="4">
    <source>
        <dbReference type="Google" id="ProtNLM"/>
    </source>
</evidence>
<dbReference type="SUPFAM" id="SSF53850">
    <property type="entry name" value="Periplasmic binding protein-like II"/>
    <property type="match status" value="1"/>
</dbReference>
<feature type="signal peptide" evidence="1">
    <location>
        <begin position="1"/>
        <end position="24"/>
    </location>
</feature>
<dbReference type="Gene3D" id="3.40.190.10">
    <property type="entry name" value="Periplasmic binding protein-like II"/>
    <property type="match status" value="1"/>
</dbReference>
<dbReference type="AlphaFoldDB" id="A0A918CKK4"/>
<accession>A0A918CKK4</accession>
<comment type="caution">
    <text evidence="2">The sequence shown here is derived from an EMBL/GenBank/DDBJ whole genome shotgun (WGS) entry which is preliminary data.</text>
</comment>
<feature type="chain" id="PRO_5039620843" description="Spermidine/putrescine transport system substrate-binding protein" evidence="1">
    <location>
        <begin position="25"/>
        <end position="385"/>
    </location>
</feature>
<dbReference type="PROSITE" id="PS51257">
    <property type="entry name" value="PROKAR_LIPOPROTEIN"/>
    <property type="match status" value="1"/>
</dbReference>
<keyword evidence="3" id="KW-1185">Reference proteome</keyword>
<keyword evidence="1" id="KW-0732">Signal</keyword>
<proteinExistence type="predicted"/>
<dbReference type="EMBL" id="BMRJ01000002">
    <property type="protein sequence ID" value="GGR29402.1"/>
    <property type="molecule type" value="Genomic_DNA"/>
</dbReference>
<protein>
    <recommendedName>
        <fullName evidence="4">Spermidine/putrescine transport system substrate-binding protein</fullName>
    </recommendedName>
</protein>
<reference evidence="2" key="2">
    <citation type="submission" date="2020-09" db="EMBL/GenBank/DDBJ databases">
        <authorList>
            <person name="Sun Q."/>
            <person name="Ohkuma M."/>
        </authorList>
    </citation>
    <scope>NUCLEOTIDE SEQUENCE</scope>
    <source>
        <strain evidence="2">JCM 3346</strain>
    </source>
</reference>
<reference evidence="2" key="1">
    <citation type="journal article" date="2014" name="Int. J. Syst. Evol. Microbiol.">
        <title>Complete genome sequence of Corynebacterium casei LMG S-19264T (=DSM 44701T), isolated from a smear-ripened cheese.</title>
        <authorList>
            <consortium name="US DOE Joint Genome Institute (JGI-PGF)"/>
            <person name="Walter F."/>
            <person name="Albersmeier A."/>
            <person name="Kalinowski J."/>
            <person name="Ruckert C."/>
        </authorList>
    </citation>
    <scope>NUCLEOTIDE SEQUENCE</scope>
    <source>
        <strain evidence="2">JCM 3346</strain>
    </source>
</reference>